<evidence type="ECO:0000259" key="2">
    <source>
        <dbReference type="Pfam" id="PF12773"/>
    </source>
</evidence>
<dbReference type="RefSeq" id="WP_006917175.1">
    <property type="nucleotide sequence ID" value="NZ_GG698805.1"/>
</dbReference>
<sequence length="248" mass="28678">MICPRCKTKNSDNTQYCHKCGYQIYTLNPVDVKICPNCGKMNPLDQDECLNCHTPLNNTPIQKSWKKNFSTTSDHRLSPVTKFILTLIIITFGFIIGISVLHSNNYISTIIRPLTITRHYHEPSSTTKKFYIAINLQKPVQRDHQMEIFRGARYSNYHQLNHVSVRQVKAKYQAIPTSRIQIKMSPAAARKISLATIPKNLNTTHNIKIQYTWQSRHWYSVTTDQKHQTLIVHGPDFTDYLSIGEAEF</sequence>
<gene>
    <name evidence="3" type="ORF">HMPREF0501_01303</name>
</gene>
<evidence type="ECO:0000256" key="1">
    <source>
        <dbReference type="SAM" id="Phobius"/>
    </source>
</evidence>
<organism evidence="3 4">
    <name type="scientific">Limosilactobacillus coleohominis 101-4-CHN</name>
    <dbReference type="NCBI Taxonomy" id="575594"/>
    <lineage>
        <taxon>Bacteria</taxon>
        <taxon>Bacillati</taxon>
        <taxon>Bacillota</taxon>
        <taxon>Bacilli</taxon>
        <taxon>Lactobacillales</taxon>
        <taxon>Lactobacillaceae</taxon>
        <taxon>Limosilactobacillus</taxon>
    </lineage>
</organism>
<dbReference type="AlphaFoldDB" id="C7XX18"/>
<evidence type="ECO:0000313" key="3">
    <source>
        <dbReference type="EMBL" id="EEU29838.1"/>
    </source>
</evidence>
<dbReference type="EMBL" id="GG698805">
    <property type="protein sequence ID" value="EEU29838.1"/>
    <property type="molecule type" value="Genomic_DNA"/>
</dbReference>
<dbReference type="InterPro" id="IPR025874">
    <property type="entry name" value="DZR"/>
</dbReference>
<feature type="domain" description="DZANK-type" evidence="2">
    <location>
        <begin position="3"/>
        <end position="52"/>
    </location>
</feature>
<feature type="transmembrane region" description="Helical" evidence="1">
    <location>
        <begin position="83"/>
        <end position="102"/>
    </location>
</feature>
<keyword evidence="1" id="KW-0812">Transmembrane</keyword>
<dbReference type="OrthoDB" id="2312136at2"/>
<dbReference type="Proteomes" id="UP000003987">
    <property type="component" value="Unassembled WGS sequence"/>
</dbReference>
<evidence type="ECO:0000313" key="4">
    <source>
        <dbReference type="Proteomes" id="UP000003987"/>
    </source>
</evidence>
<keyword evidence="4" id="KW-1185">Reference proteome</keyword>
<keyword evidence="1" id="KW-1133">Transmembrane helix</keyword>
<proteinExistence type="predicted"/>
<protein>
    <recommendedName>
        <fullName evidence="2">DZANK-type domain-containing protein</fullName>
    </recommendedName>
</protein>
<accession>C7XX18</accession>
<keyword evidence="1" id="KW-0472">Membrane</keyword>
<name>C7XX18_9LACO</name>
<dbReference type="Pfam" id="PF12773">
    <property type="entry name" value="DZR"/>
    <property type="match status" value="1"/>
</dbReference>
<dbReference type="HOGENOM" id="CLU_1119039_0_0_9"/>
<reference evidence="3 4" key="1">
    <citation type="submission" date="2009-06" db="EMBL/GenBank/DDBJ databases">
        <title>The Genome Sequence of Lactobacillus coleohominis strain 101-4-CHN.</title>
        <authorList>
            <consortium name="The Broad Institute Genome Sequencing Platform"/>
            <person name="Ward D."/>
            <person name="Young S.K."/>
            <person name="Zeng Q."/>
            <person name="Koehrsen M."/>
            <person name="Alvarado L."/>
            <person name="Berlin A."/>
            <person name="Borenstein D."/>
            <person name="Chen Z."/>
            <person name="Engels R."/>
            <person name="Freedman E."/>
            <person name="Gellesch M."/>
            <person name="Goldberg J."/>
            <person name="Griggs A."/>
            <person name="Gujja S."/>
            <person name="Heiman D."/>
            <person name="Hepburn T."/>
            <person name="Howarth C."/>
            <person name="Jen D."/>
            <person name="Larson L."/>
            <person name="Lewis B."/>
            <person name="Mehta T."/>
            <person name="Park D."/>
            <person name="Pearson M."/>
            <person name="Roberts A."/>
            <person name="Saif S."/>
            <person name="Shea T."/>
            <person name="Shenoy N."/>
            <person name="Sisk P."/>
            <person name="Stolte C."/>
            <person name="Sykes S."/>
            <person name="Walk T."/>
            <person name="White J."/>
            <person name="Yandava C."/>
            <person name="Liu Y."/>
            <person name="Xu Q."/>
            <person name="Lander E."/>
            <person name="Nusbaum C."/>
            <person name="Galagan J."/>
            <person name="Birren B."/>
        </authorList>
    </citation>
    <scope>NUCLEOTIDE SEQUENCE [LARGE SCALE GENOMIC DNA]</scope>
    <source>
        <strain evidence="3 4">101-4-CHN</strain>
    </source>
</reference>